<keyword evidence="4" id="KW-1185">Reference proteome</keyword>
<dbReference type="Gene3D" id="2.130.10.10">
    <property type="entry name" value="YVTN repeat-like/Quinoprotein amine dehydrogenase"/>
    <property type="match status" value="2"/>
</dbReference>
<keyword evidence="2" id="KW-0732">Signal</keyword>
<evidence type="ECO:0000313" key="4">
    <source>
        <dbReference type="Proteomes" id="UP000635565"/>
    </source>
</evidence>
<reference evidence="3 4" key="1">
    <citation type="journal article" date="2021" name="Int. J. Syst. Evol. Microbiol.">
        <title>Reticulibacter mediterranei gen. nov., sp. nov., within the new family Reticulibacteraceae fam. nov., and Ktedonospora formicarum gen. nov., sp. nov., Ktedonobacter robiniae sp. nov., Dictyobacter formicarum sp. nov. and Dictyobacter arantiisoli sp. nov., belonging to the class Ktedonobacteria.</title>
        <authorList>
            <person name="Yabe S."/>
            <person name="Zheng Y."/>
            <person name="Wang C.M."/>
            <person name="Sakai Y."/>
            <person name="Abe K."/>
            <person name="Yokota A."/>
            <person name="Donadio S."/>
            <person name="Cavaletti L."/>
            <person name="Monciardini P."/>
        </authorList>
    </citation>
    <scope>NUCLEOTIDE SEQUENCE [LARGE SCALE GENOMIC DNA]</scope>
    <source>
        <strain evidence="3 4">SOSP1-9</strain>
    </source>
</reference>
<evidence type="ECO:0000256" key="1">
    <source>
        <dbReference type="SAM" id="MobiDB-lite"/>
    </source>
</evidence>
<sequence length="401" mass="42372">MHRAPMRLAGIPLFLFVALALLLAACSNTDATSASTPPAATQGTVAPTSSNTVASSTTSLNMGGTTKPTLPLKSIRMLDTQNGWALTASSILRTADGGVHWKDVTPANAGLNQFARGDFLNGQYAWIAIPPANMQEGAGIAILRTSNGGISWRRSKVNDPLVSIIDVPHFLNAQQGWLEASSTPGAGHAGSDIWHSIDGGQTWTKLSSNADSSGLRLAYVNGISFKDALNGIAAGNLGAGGDNSVPSIAITHTGGKTWQVMLLPHLLGGYTMISNNSQPPVFFGNVVLLPVNVSTPSGNMLVLYRSNDSGQHWFQTSVVHITAQNTYVLDPSYAWATDTKSGKFYRTTDGGNHWNLASNTVYNLQALSFPSASAGWGISNQSLLHTTDGGKTWQPIHYTIQ</sequence>
<dbReference type="PROSITE" id="PS51257">
    <property type="entry name" value="PROKAR_LIPOPROTEIN"/>
    <property type="match status" value="1"/>
</dbReference>
<dbReference type="PANTHER" id="PTHR47199:SF2">
    <property type="entry name" value="PHOTOSYSTEM II STABILITY_ASSEMBLY FACTOR HCF136, CHLOROPLASTIC"/>
    <property type="match status" value="1"/>
</dbReference>
<dbReference type="Pfam" id="PF02012">
    <property type="entry name" value="BNR"/>
    <property type="match status" value="1"/>
</dbReference>
<name>A0ABQ3VTI4_9CHLR</name>
<dbReference type="EMBL" id="BNJJ01000024">
    <property type="protein sequence ID" value="GHO88426.1"/>
    <property type="molecule type" value="Genomic_DNA"/>
</dbReference>
<protein>
    <recommendedName>
        <fullName evidence="5">Photosynthesis system II assembly factor Ycf48/Hcf136-like domain-containing protein</fullName>
    </recommendedName>
</protein>
<feature type="compositionally biased region" description="Low complexity" evidence="1">
    <location>
        <begin position="32"/>
        <end position="59"/>
    </location>
</feature>
<dbReference type="InterPro" id="IPR015943">
    <property type="entry name" value="WD40/YVTN_repeat-like_dom_sf"/>
</dbReference>
<proteinExistence type="predicted"/>
<dbReference type="SUPFAM" id="SSF110296">
    <property type="entry name" value="Oligoxyloglucan reducing end-specific cellobiohydrolase"/>
    <property type="match status" value="1"/>
</dbReference>
<gene>
    <name evidence="3" type="ORF">KSZ_64320</name>
</gene>
<accession>A0ABQ3VTI4</accession>
<evidence type="ECO:0008006" key="5">
    <source>
        <dbReference type="Google" id="ProtNLM"/>
    </source>
</evidence>
<feature type="chain" id="PRO_5046377705" description="Photosynthesis system II assembly factor Ycf48/Hcf136-like domain-containing protein" evidence="2">
    <location>
        <begin position="25"/>
        <end position="401"/>
    </location>
</feature>
<dbReference type="PANTHER" id="PTHR47199">
    <property type="entry name" value="PHOTOSYSTEM II STABILITY/ASSEMBLY FACTOR HCF136, CHLOROPLASTIC"/>
    <property type="match status" value="1"/>
</dbReference>
<dbReference type="InterPro" id="IPR002860">
    <property type="entry name" value="BNR_rpt"/>
</dbReference>
<dbReference type="RefSeq" id="WP_201366012.1">
    <property type="nucleotide sequence ID" value="NZ_BNJJ01000024.1"/>
</dbReference>
<evidence type="ECO:0000313" key="3">
    <source>
        <dbReference type="EMBL" id="GHO88426.1"/>
    </source>
</evidence>
<dbReference type="Proteomes" id="UP000635565">
    <property type="component" value="Unassembled WGS sequence"/>
</dbReference>
<feature type="signal peptide" evidence="2">
    <location>
        <begin position="1"/>
        <end position="24"/>
    </location>
</feature>
<evidence type="ECO:0000256" key="2">
    <source>
        <dbReference type="SAM" id="SignalP"/>
    </source>
</evidence>
<organism evidence="3 4">
    <name type="scientific">Dictyobacter formicarum</name>
    <dbReference type="NCBI Taxonomy" id="2778368"/>
    <lineage>
        <taxon>Bacteria</taxon>
        <taxon>Bacillati</taxon>
        <taxon>Chloroflexota</taxon>
        <taxon>Ktedonobacteria</taxon>
        <taxon>Ktedonobacterales</taxon>
        <taxon>Dictyobacteraceae</taxon>
        <taxon>Dictyobacter</taxon>
    </lineage>
</organism>
<feature type="region of interest" description="Disordered" evidence="1">
    <location>
        <begin position="32"/>
        <end position="65"/>
    </location>
</feature>
<comment type="caution">
    <text evidence="3">The sequence shown here is derived from an EMBL/GenBank/DDBJ whole genome shotgun (WGS) entry which is preliminary data.</text>
</comment>